<keyword evidence="2" id="KW-1185">Reference proteome</keyword>
<protein>
    <submittedName>
        <fullName evidence="1">Uncharacterized protein</fullName>
    </submittedName>
</protein>
<dbReference type="AlphaFoldDB" id="A0A7X0U5P7"/>
<proteinExistence type="predicted"/>
<dbReference type="RefSeq" id="WP_185110720.1">
    <property type="nucleotide sequence ID" value="NZ_BAAAXY010000153.1"/>
</dbReference>
<organism evidence="1 2">
    <name type="scientific">Nonomuraea rubra</name>
    <dbReference type="NCBI Taxonomy" id="46180"/>
    <lineage>
        <taxon>Bacteria</taxon>
        <taxon>Bacillati</taxon>
        <taxon>Actinomycetota</taxon>
        <taxon>Actinomycetes</taxon>
        <taxon>Streptosporangiales</taxon>
        <taxon>Streptosporangiaceae</taxon>
        <taxon>Nonomuraea</taxon>
    </lineage>
</organism>
<dbReference type="Proteomes" id="UP000565579">
    <property type="component" value="Unassembled WGS sequence"/>
</dbReference>
<accession>A0A7X0U5P7</accession>
<gene>
    <name evidence="1" type="ORF">HD593_011042</name>
</gene>
<evidence type="ECO:0000313" key="2">
    <source>
        <dbReference type="Proteomes" id="UP000565579"/>
    </source>
</evidence>
<dbReference type="EMBL" id="JACHMI010000001">
    <property type="protein sequence ID" value="MBB6556247.1"/>
    <property type="molecule type" value="Genomic_DNA"/>
</dbReference>
<evidence type="ECO:0000313" key="1">
    <source>
        <dbReference type="EMBL" id="MBB6556247.1"/>
    </source>
</evidence>
<comment type="caution">
    <text evidence="1">The sequence shown here is derived from an EMBL/GenBank/DDBJ whole genome shotgun (WGS) entry which is preliminary data.</text>
</comment>
<reference evidence="1 2" key="1">
    <citation type="submission" date="2020-08" db="EMBL/GenBank/DDBJ databases">
        <title>Sequencing the genomes of 1000 actinobacteria strains.</title>
        <authorList>
            <person name="Klenk H.-P."/>
        </authorList>
    </citation>
    <scope>NUCLEOTIDE SEQUENCE [LARGE SCALE GENOMIC DNA]</scope>
    <source>
        <strain evidence="1 2">DSM 43768</strain>
    </source>
</reference>
<name>A0A7X0U5P7_9ACTN</name>
<sequence>MSDLTPKDARMVFALLKMRQSQISAALKYVTPFIEQEPGDKNAAKLGAARLGKVAMTEPEPKAIVTDRDKFVAFVQETAPTEVEHIPTVRTAYEVKVLEEALKNGAPVDKEGREIPGVEIGLGATPSQRFYADDGAERFLDVVEEKDLPQIDGIDLAGMLGVRRGGEPSE</sequence>